<gene>
    <name evidence="1" type="ORF">NQT62_00975</name>
</gene>
<dbReference type="PANTHER" id="PTHR40257:SF1">
    <property type="entry name" value="DUF1330 DOMAIN-CONTAINING PROTEIN"/>
    <property type="match status" value="1"/>
</dbReference>
<dbReference type="EMBL" id="JANIGO010000001">
    <property type="protein sequence ID" value="MCQ8895007.1"/>
    <property type="molecule type" value="Genomic_DNA"/>
</dbReference>
<organism evidence="1 2">
    <name type="scientific">Limnobacter humi</name>
    <dbReference type="NCBI Taxonomy" id="1778671"/>
    <lineage>
        <taxon>Bacteria</taxon>
        <taxon>Pseudomonadati</taxon>
        <taxon>Pseudomonadota</taxon>
        <taxon>Betaproteobacteria</taxon>
        <taxon>Burkholderiales</taxon>
        <taxon>Burkholderiaceae</taxon>
        <taxon>Limnobacter</taxon>
    </lineage>
</organism>
<dbReference type="Proteomes" id="UP001204142">
    <property type="component" value="Unassembled WGS sequence"/>
</dbReference>
<keyword evidence="2" id="KW-1185">Reference proteome</keyword>
<name>A0ABT1WBX0_9BURK</name>
<sequence>MNPSLNWRTPSAQQLAMLALLPKDRGVYALWHWRWPQGQSPAAGLQSAVQALRQLGGAVLSHAQCDQLFIGESDARWHTVAVWSLPSAAALHTLVQGVALKALGEQADAVNALVALQPACFTHHAMQLTQKVMGFLPPPKASQSIPMDMMAGGVNPSPSQFEVYRHSPQRTPIHMVNLLKFRAHPDYNGAADQSLSGKQAYAQRYGAVAAQCIFRLGGNMVAMGRYKLTLIGAEGDPSPGLWDEIAVLQYPGRYAFLNMLSNPRYQAAALHRQAALERTALWATTPTG</sequence>
<dbReference type="SUPFAM" id="SSF54909">
    <property type="entry name" value="Dimeric alpha+beta barrel"/>
    <property type="match status" value="1"/>
</dbReference>
<dbReference type="RefSeq" id="WP_256762669.1">
    <property type="nucleotide sequence ID" value="NZ_JANIGO010000001.1"/>
</dbReference>
<protein>
    <recommendedName>
        <fullName evidence="3">DUF1330 domain-containing protein</fullName>
    </recommendedName>
</protein>
<proteinExistence type="predicted"/>
<accession>A0ABT1WBX0</accession>
<reference evidence="1 2" key="1">
    <citation type="submission" date="2022-07" db="EMBL/GenBank/DDBJ databases">
        <authorList>
            <person name="Xamxidin M."/>
            <person name="Wu M."/>
        </authorList>
    </citation>
    <scope>NUCLEOTIDE SEQUENCE [LARGE SCALE GENOMIC DNA]</scope>
    <source>
        <strain evidence="1 2">NBRC 111650</strain>
    </source>
</reference>
<dbReference type="PANTHER" id="PTHR40257">
    <property type="match status" value="1"/>
</dbReference>
<dbReference type="InterPro" id="IPR011008">
    <property type="entry name" value="Dimeric_a/b-barrel"/>
</dbReference>
<evidence type="ECO:0000313" key="1">
    <source>
        <dbReference type="EMBL" id="MCQ8895007.1"/>
    </source>
</evidence>
<dbReference type="Gene3D" id="3.30.70.100">
    <property type="match status" value="1"/>
</dbReference>
<evidence type="ECO:0008006" key="3">
    <source>
        <dbReference type="Google" id="ProtNLM"/>
    </source>
</evidence>
<evidence type="ECO:0000313" key="2">
    <source>
        <dbReference type="Proteomes" id="UP001204142"/>
    </source>
</evidence>
<comment type="caution">
    <text evidence="1">The sequence shown here is derived from an EMBL/GenBank/DDBJ whole genome shotgun (WGS) entry which is preliminary data.</text>
</comment>